<evidence type="ECO:0000313" key="1">
    <source>
        <dbReference type="EMBL" id="GAA4327571.1"/>
    </source>
</evidence>
<organism evidence="1 2">
    <name type="scientific">Mucilaginibacter gynuensis</name>
    <dbReference type="NCBI Taxonomy" id="1302236"/>
    <lineage>
        <taxon>Bacteria</taxon>
        <taxon>Pseudomonadati</taxon>
        <taxon>Bacteroidota</taxon>
        <taxon>Sphingobacteriia</taxon>
        <taxon>Sphingobacteriales</taxon>
        <taxon>Sphingobacteriaceae</taxon>
        <taxon>Mucilaginibacter</taxon>
    </lineage>
</organism>
<gene>
    <name evidence="1" type="ORF">GCM10023149_31050</name>
</gene>
<evidence type="ECO:0000313" key="2">
    <source>
        <dbReference type="Proteomes" id="UP001500582"/>
    </source>
</evidence>
<comment type="caution">
    <text evidence="1">The sequence shown here is derived from an EMBL/GenBank/DDBJ whole genome shotgun (WGS) entry which is preliminary data.</text>
</comment>
<proteinExistence type="predicted"/>
<sequence length="82" mass="9265">MNLLLNASLNERDLLCYDIEDLKDIVNDMSLPATSRVAADVRLLVLENALNMLDGLIELHLERLPIDVVLYNINNNLSNQCN</sequence>
<dbReference type="RefSeq" id="WP_345212042.1">
    <property type="nucleotide sequence ID" value="NZ_BAABFT010000008.1"/>
</dbReference>
<accession>A0ABP8GPB3</accession>
<dbReference type="EMBL" id="BAABFT010000008">
    <property type="protein sequence ID" value="GAA4327571.1"/>
    <property type="molecule type" value="Genomic_DNA"/>
</dbReference>
<keyword evidence="2" id="KW-1185">Reference proteome</keyword>
<dbReference type="Proteomes" id="UP001500582">
    <property type="component" value="Unassembled WGS sequence"/>
</dbReference>
<protein>
    <submittedName>
        <fullName evidence="1">Uncharacterized protein</fullName>
    </submittedName>
</protein>
<name>A0ABP8GPB3_9SPHI</name>
<reference evidence="2" key="1">
    <citation type="journal article" date="2019" name="Int. J. Syst. Evol. Microbiol.">
        <title>The Global Catalogue of Microorganisms (GCM) 10K type strain sequencing project: providing services to taxonomists for standard genome sequencing and annotation.</title>
        <authorList>
            <consortium name="The Broad Institute Genomics Platform"/>
            <consortium name="The Broad Institute Genome Sequencing Center for Infectious Disease"/>
            <person name="Wu L."/>
            <person name="Ma J."/>
        </authorList>
    </citation>
    <scope>NUCLEOTIDE SEQUENCE [LARGE SCALE GENOMIC DNA]</scope>
    <source>
        <strain evidence="2">JCM 17705</strain>
    </source>
</reference>